<protein>
    <recommendedName>
        <fullName evidence="4">Cyclin-like domain-containing protein</fullName>
    </recommendedName>
</protein>
<dbReference type="OrthoDB" id="10250320at2759"/>
<feature type="region of interest" description="Disordered" evidence="3">
    <location>
        <begin position="93"/>
        <end position="120"/>
    </location>
</feature>
<evidence type="ECO:0000259" key="4">
    <source>
        <dbReference type="SMART" id="SM00385"/>
    </source>
</evidence>
<dbReference type="SMART" id="SM00385">
    <property type="entry name" value="CYCLIN"/>
    <property type="match status" value="1"/>
</dbReference>
<dbReference type="InterPro" id="IPR036915">
    <property type="entry name" value="Cyclin-like_sf"/>
</dbReference>
<comment type="similarity">
    <text evidence="2">Belongs to the cyclin family.</text>
</comment>
<dbReference type="FunFam" id="1.10.472.10:FF:000123">
    <property type="entry name" value="Cyclin-Y-like protein 2"/>
    <property type="match status" value="1"/>
</dbReference>
<evidence type="ECO:0000313" key="6">
    <source>
        <dbReference type="Proteomes" id="UP000678499"/>
    </source>
</evidence>
<dbReference type="Pfam" id="PF00134">
    <property type="entry name" value="Cyclin_N"/>
    <property type="match status" value="1"/>
</dbReference>
<dbReference type="EMBL" id="CAJPEX010002162">
    <property type="protein sequence ID" value="CAG0920575.1"/>
    <property type="molecule type" value="Genomic_DNA"/>
</dbReference>
<feature type="domain" description="Cyclin-like" evidence="4">
    <location>
        <begin position="192"/>
        <end position="277"/>
    </location>
</feature>
<evidence type="ECO:0000256" key="3">
    <source>
        <dbReference type="SAM" id="MobiDB-lite"/>
    </source>
</evidence>
<gene>
    <name evidence="5" type="ORF">NMOB1V02_LOCUS8083</name>
</gene>
<dbReference type="Gene3D" id="1.10.472.10">
    <property type="entry name" value="Cyclin-like"/>
    <property type="match status" value="1"/>
</dbReference>
<keyword evidence="6" id="KW-1185">Reference proteome</keyword>
<accession>A0A7R9GGU0</accession>
<dbReference type="InterPro" id="IPR013763">
    <property type="entry name" value="Cyclin-like_dom"/>
</dbReference>
<name>A0A7R9GGU0_9CRUS</name>
<evidence type="ECO:0000256" key="2">
    <source>
        <dbReference type="RuleBase" id="RU000383"/>
    </source>
</evidence>
<dbReference type="GO" id="GO:0019901">
    <property type="term" value="F:protein kinase binding"/>
    <property type="evidence" value="ECO:0007669"/>
    <property type="project" value="InterPro"/>
</dbReference>
<dbReference type="SUPFAM" id="SSF47954">
    <property type="entry name" value="Cyclin-like"/>
    <property type="match status" value="1"/>
</dbReference>
<dbReference type="InterPro" id="IPR012399">
    <property type="entry name" value="Cyclin_Y"/>
</dbReference>
<proteinExistence type="inferred from homology"/>
<dbReference type="PANTHER" id="PTHR14248">
    <property type="entry name" value="CYCLIN Y, ISOFORM A"/>
    <property type="match status" value="1"/>
</dbReference>
<sequence>MGNKNSCCVVPGPGRFRRSSKHRNSQLFESKEQTLKNGDNVRHSITAEESCCQLQHISDREPDDLAEDPSLHPTTGPLFLAFTDPVDNVPNGFSVPLKRRSRSRLSSASPLTPNGLRKSSSCSTIFLDDSTITQPNLKHTIKAVSLAVFFHIKNRKSERGMDVFDEKSHPLSKEGPSSDVDRLYVENRSIYRFVRTLFSAAQLTAECAIVTLVYLERLLTYAELDVTPRSWRRMVLGATLLASKVWDDQAVYNVDYCQILKDTTVEDMNQLEKVFLEMLQFNINVPSSVYAKYYFHLRALAEANDFALQMEPLSKERAFKLEAMSRFYEFKIIHTGSGRSGKNGMKRGKSLDNVFRTWQSAAVLP</sequence>
<dbReference type="AlphaFoldDB" id="A0A7R9GGU0"/>
<dbReference type="CDD" id="cd20540">
    <property type="entry name" value="CYCLIN_CCNY_like"/>
    <property type="match status" value="1"/>
</dbReference>
<organism evidence="5">
    <name type="scientific">Notodromas monacha</name>
    <dbReference type="NCBI Taxonomy" id="399045"/>
    <lineage>
        <taxon>Eukaryota</taxon>
        <taxon>Metazoa</taxon>
        <taxon>Ecdysozoa</taxon>
        <taxon>Arthropoda</taxon>
        <taxon>Crustacea</taxon>
        <taxon>Oligostraca</taxon>
        <taxon>Ostracoda</taxon>
        <taxon>Podocopa</taxon>
        <taxon>Podocopida</taxon>
        <taxon>Cypridocopina</taxon>
        <taxon>Cypridoidea</taxon>
        <taxon>Cyprididae</taxon>
        <taxon>Notodromas</taxon>
    </lineage>
</organism>
<keyword evidence="1 2" id="KW-0195">Cyclin</keyword>
<dbReference type="InterPro" id="IPR006671">
    <property type="entry name" value="Cyclin_N"/>
</dbReference>
<dbReference type="EMBL" id="OA884199">
    <property type="protein sequence ID" value="CAD7280423.1"/>
    <property type="molecule type" value="Genomic_DNA"/>
</dbReference>
<evidence type="ECO:0000256" key="1">
    <source>
        <dbReference type="ARBA" id="ARBA00023127"/>
    </source>
</evidence>
<dbReference type="PIRSF" id="PIRSF028934">
    <property type="entry name" value="Cyclin_CG14939"/>
    <property type="match status" value="1"/>
</dbReference>
<dbReference type="Proteomes" id="UP000678499">
    <property type="component" value="Unassembled WGS sequence"/>
</dbReference>
<evidence type="ECO:0000313" key="5">
    <source>
        <dbReference type="EMBL" id="CAD7280423.1"/>
    </source>
</evidence>
<reference evidence="5" key="1">
    <citation type="submission" date="2020-11" db="EMBL/GenBank/DDBJ databases">
        <authorList>
            <person name="Tran Van P."/>
        </authorList>
    </citation>
    <scope>NUCLEOTIDE SEQUENCE</scope>
</reference>